<protein>
    <submittedName>
        <fullName evidence="1">Factor in the germline alpha</fullName>
    </submittedName>
</protein>
<evidence type="ECO:0000313" key="1">
    <source>
        <dbReference type="EMBL" id="CAJ1064542.1"/>
    </source>
</evidence>
<name>A0AAV1FTN3_XYRNO</name>
<evidence type="ECO:0000313" key="2">
    <source>
        <dbReference type="Proteomes" id="UP001178508"/>
    </source>
</evidence>
<dbReference type="AlphaFoldDB" id="A0AAV1FTN3"/>
<dbReference type="EMBL" id="OY660872">
    <property type="protein sequence ID" value="CAJ1064542.1"/>
    <property type="molecule type" value="Genomic_DNA"/>
</dbReference>
<organism evidence="1 2">
    <name type="scientific">Xyrichtys novacula</name>
    <name type="common">Pearly razorfish</name>
    <name type="synonym">Hemipteronotus novacula</name>
    <dbReference type="NCBI Taxonomy" id="13765"/>
    <lineage>
        <taxon>Eukaryota</taxon>
        <taxon>Metazoa</taxon>
        <taxon>Chordata</taxon>
        <taxon>Craniata</taxon>
        <taxon>Vertebrata</taxon>
        <taxon>Euteleostomi</taxon>
        <taxon>Actinopterygii</taxon>
        <taxon>Neopterygii</taxon>
        <taxon>Teleostei</taxon>
        <taxon>Neoteleostei</taxon>
        <taxon>Acanthomorphata</taxon>
        <taxon>Eupercaria</taxon>
        <taxon>Labriformes</taxon>
        <taxon>Labridae</taxon>
        <taxon>Xyrichtys</taxon>
    </lineage>
</organism>
<dbReference type="Proteomes" id="UP001178508">
    <property type="component" value="Chromosome 9"/>
</dbReference>
<accession>A0AAV1FTN3</accession>
<gene>
    <name evidence="1" type="ORF">XNOV1_A013480</name>
</gene>
<reference evidence="1" key="1">
    <citation type="submission" date="2023-08" db="EMBL/GenBank/DDBJ databases">
        <authorList>
            <person name="Alioto T."/>
            <person name="Alioto T."/>
            <person name="Gomez Garrido J."/>
        </authorList>
    </citation>
    <scope>NUCLEOTIDE SEQUENCE</scope>
</reference>
<keyword evidence="2" id="KW-1185">Reference proteome</keyword>
<sequence>MRPDQKPSKVDTLKAATKYTGLLVAVLQDTDSDDGDETDFLENAVSCSWTEVLSGDLWRMDDMNMIEEHTKDGFTLPPKPVREDGDMSRLVLQHCGMPLYQFIIQVAPDLGS</sequence>
<proteinExistence type="predicted"/>